<sequence>MKIILSGGGTAGHINPALALAEVLKSQGHEVFFAGTPNGVEARLVGKTDIPFTPFEAAGFDREKPWTLVTSSLKILGSIGKAKKWMRSIRPDAVVGFGGYVSIPVGTAASQLGIPLVVHEQNSVMGMANKFLGKRAKAVALTYDVAAKDVEDRSKVVVTGNPVRSSMLSATREEGRAMLNVPEDALMLLVFGGSLGAKHINERICSLKDDLLGRDNLYVVHIAGPKQYDACRELLNLTDEEAKRWILIPYQDRMAETLAATDCIVSRAGATSLAEISALRIPSLLVPFPFAAEDHQTTNAKSYVECGAAYMIADADLDSQDFVDKLHSLIDDPAVRASMAQAAAELKTEDASANLAEVVIRAAQAR</sequence>
<dbReference type="eggNOG" id="COG0707">
    <property type="taxonomic scope" value="Bacteria"/>
</dbReference>
<evidence type="ECO:0000256" key="2">
    <source>
        <dbReference type="ARBA" id="ARBA00022618"/>
    </source>
</evidence>
<gene>
    <name evidence="10" type="primary">murG</name>
    <name evidence="13" type="ordered locus">Shel_08850</name>
</gene>
<evidence type="ECO:0000259" key="12">
    <source>
        <dbReference type="Pfam" id="PF04101"/>
    </source>
</evidence>
<evidence type="ECO:0000256" key="4">
    <source>
        <dbReference type="ARBA" id="ARBA00022679"/>
    </source>
</evidence>
<dbReference type="Proteomes" id="UP000002026">
    <property type="component" value="Chromosome"/>
</dbReference>
<evidence type="ECO:0000256" key="7">
    <source>
        <dbReference type="ARBA" id="ARBA00023136"/>
    </source>
</evidence>
<dbReference type="GO" id="GO:0005886">
    <property type="term" value="C:plasma membrane"/>
    <property type="evidence" value="ECO:0007669"/>
    <property type="project" value="UniProtKB-SubCell"/>
</dbReference>
<feature type="binding site" evidence="10">
    <location>
        <position position="296"/>
    </location>
    <ligand>
        <name>UDP-N-acetyl-alpha-D-glucosamine</name>
        <dbReference type="ChEBI" id="CHEBI:57705"/>
    </ligand>
</feature>
<keyword evidence="5 10" id="KW-0133">Cell shape</keyword>
<feature type="domain" description="Glycosyl transferase family 28 C-terminal" evidence="12">
    <location>
        <begin position="187"/>
        <end position="353"/>
    </location>
</feature>
<evidence type="ECO:0000259" key="11">
    <source>
        <dbReference type="Pfam" id="PF03033"/>
    </source>
</evidence>
<keyword evidence="1 10" id="KW-1003">Cell membrane</keyword>
<keyword evidence="6 10" id="KW-0573">Peptidoglycan synthesis</keyword>
<dbReference type="GO" id="GO:0071555">
    <property type="term" value="P:cell wall organization"/>
    <property type="evidence" value="ECO:0007669"/>
    <property type="project" value="UniProtKB-KW"/>
</dbReference>
<dbReference type="HOGENOM" id="CLU_037404_0_1_11"/>
<keyword evidence="7 10" id="KW-0472">Membrane</keyword>
<comment type="subcellular location">
    <subcellularLocation>
        <location evidence="10">Cell membrane</location>
        <topology evidence="10">Peripheral membrane protein</topology>
        <orientation evidence="10">Cytoplasmic side</orientation>
    </subcellularLocation>
</comment>
<dbReference type="GO" id="GO:0005975">
    <property type="term" value="P:carbohydrate metabolic process"/>
    <property type="evidence" value="ECO:0007669"/>
    <property type="project" value="InterPro"/>
</dbReference>
<dbReference type="Pfam" id="PF04101">
    <property type="entry name" value="Glyco_tran_28_C"/>
    <property type="match status" value="1"/>
</dbReference>
<evidence type="ECO:0000256" key="5">
    <source>
        <dbReference type="ARBA" id="ARBA00022960"/>
    </source>
</evidence>
<evidence type="ECO:0000256" key="9">
    <source>
        <dbReference type="ARBA" id="ARBA00023316"/>
    </source>
</evidence>
<comment type="pathway">
    <text evidence="10">Cell wall biogenesis; peptidoglycan biosynthesis.</text>
</comment>
<protein>
    <recommendedName>
        <fullName evidence="10">UDP-N-acetylglucosamine--N-acetylmuramyl-(pentapeptide) pyrophosphoryl-undecaprenol N-acetylglucosamine transferase</fullName>
        <ecNumber evidence="10">2.4.1.227</ecNumber>
    </recommendedName>
    <alternativeName>
        <fullName evidence="10">Undecaprenyl-PP-MurNAc-pentapeptide-UDPGlcNAc GlcNAc transferase</fullName>
    </alternativeName>
</protein>
<feature type="binding site" evidence="10">
    <location>
        <position position="164"/>
    </location>
    <ligand>
        <name>UDP-N-acetyl-alpha-D-glucosamine</name>
        <dbReference type="ChEBI" id="CHEBI:57705"/>
    </ligand>
</feature>
<feature type="binding site" evidence="10">
    <location>
        <position position="122"/>
    </location>
    <ligand>
        <name>UDP-N-acetyl-alpha-D-glucosamine</name>
        <dbReference type="ChEBI" id="CHEBI:57705"/>
    </ligand>
</feature>
<feature type="binding site" evidence="10">
    <location>
        <position position="194"/>
    </location>
    <ligand>
        <name>UDP-N-acetyl-alpha-D-glucosamine</name>
        <dbReference type="ChEBI" id="CHEBI:57705"/>
    </ligand>
</feature>
<reference evidence="13 14" key="1">
    <citation type="journal article" date="2009" name="Stand. Genomic Sci.">
        <title>Complete genome sequence of Slackia heliotrinireducens type strain (RHS 1).</title>
        <authorList>
            <person name="Pukall R."/>
            <person name="Lapidus A."/>
            <person name="Nolan M."/>
            <person name="Copeland A."/>
            <person name="Glavina Del Rio T."/>
            <person name="Lucas S."/>
            <person name="Chen F."/>
            <person name="Tice H."/>
            <person name="Cheng J.F."/>
            <person name="Chertkov O."/>
            <person name="Bruce D."/>
            <person name="Goodwin L."/>
            <person name="Kuske C."/>
            <person name="Brettin T."/>
            <person name="Detter J.C."/>
            <person name="Han C."/>
            <person name="Pitluck S."/>
            <person name="Pati A."/>
            <person name="Mavrommatis K."/>
            <person name="Ivanova N."/>
            <person name="Ovchinnikova G."/>
            <person name="Chen A."/>
            <person name="Palaniappan K."/>
            <person name="Schneider S."/>
            <person name="Rohde M."/>
            <person name="Chain P."/>
            <person name="D'haeseleer P."/>
            <person name="Goker M."/>
            <person name="Bristow J."/>
            <person name="Eisen J.A."/>
            <person name="Markowitz V."/>
            <person name="Kyrpides N.C."/>
            <person name="Klenk H.P."/>
            <person name="Hugenholtz P."/>
        </authorList>
    </citation>
    <scope>NUCLEOTIDE SEQUENCE [LARGE SCALE GENOMIC DNA]</scope>
    <source>
        <strain evidence="14">ATCC 29202 / DSM 20476 / NCTC 11029 / RHS 1</strain>
    </source>
</reference>
<comment type="catalytic activity">
    <reaction evidence="10">
        <text>di-trans,octa-cis-undecaprenyl diphospho-N-acetyl-alpha-D-muramoyl-L-alanyl-D-glutamyl-meso-2,6-diaminopimeloyl-D-alanyl-D-alanine + UDP-N-acetyl-alpha-D-glucosamine = di-trans,octa-cis-undecaprenyl diphospho-[N-acetyl-alpha-D-glucosaminyl-(1-&gt;4)]-N-acetyl-alpha-D-muramoyl-L-alanyl-D-glutamyl-meso-2,6-diaminopimeloyl-D-alanyl-D-alanine + UDP + H(+)</text>
        <dbReference type="Rhea" id="RHEA:31227"/>
        <dbReference type="ChEBI" id="CHEBI:15378"/>
        <dbReference type="ChEBI" id="CHEBI:57705"/>
        <dbReference type="ChEBI" id="CHEBI:58223"/>
        <dbReference type="ChEBI" id="CHEBI:61387"/>
        <dbReference type="ChEBI" id="CHEBI:61388"/>
        <dbReference type="EC" id="2.4.1.227"/>
    </reaction>
</comment>
<accession>C7N4U7</accession>
<keyword evidence="3 10" id="KW-0328">Glycosyltransferase</keyword>
<dbReference type="CDD" id="cd03785">
    <property type="entry name" value="GT28_MurG"/>
    <property type="match status" value="1"/>
</dbReference>
<dbReference type="GO" id="GO:0008360">
    <property type="term" value="P:regulation of cell shape"/>
    <property type="evidence" value="ECO:0007669"/>
    <property type="project" value="UniProtKB-KW"/>
</dbReference>
<dbReference type="InterPro" id="IPR004276">
    <property type="entry name" value="GlycoTrans_28_N"/>
</dbReference>
<evidence type="ECO:0000256" key="8">
    <source>
        <dbReference type="ARBA" id="ARBA00023306"/>
    </source>
</evidence>
<evidence type="ECO:0000256" key="10">
    <source>
        <dbReference type="HAMAP-Rule" id="MF_00033"/>
    </source>
</evidence>
<evidence type="ECO:0000256" key="3">
    <source>
        <dbReference type="ARBA" id="ARBA00022676"/>
    </source>
</evidence>
<dbReference type="STRING" id="471855.Shel_08850"/>
<dbReference type="Pfam" id="PF03033">
    <property type="entry name" value="Glyco_transf_28"/>
    <property type="match status" value="1"/>
</dbReference>
<dbReference type="GO" id="GO:0050511">
    <property type="term" value="F:undecaprenyldiphospho-muramoylpentapeptide beta-N-acetylglucosaminyltransferase activity"/>
    <property type="evidence" value="ECO:0007669"/>
    <property type="project" value="UniProtKB-UniRule"/>
</dbReference>
<dbReference type="CAZy" id="GT28">
    <property type="family name" value="Glycosyltransferase Family 28"/>
</dbReference>
<keyword evidence="4 10" id="KW-0808">Transferase</keyword>
<dbReference type="KEGG" id="shi:Shel_08850"/>
<dbReference type="RefSeq" id="WP_012798036.1">
    <property type="nucleotide sequence ID" value="NC_013165.1"/>
</dbReference>
<dbReference type="SUPFAM" id="SSF53756">
    <property type="entry name" value="UDP-Glycosyltransferase/glycogen phosphorylase"/>
    <property type="match status" value="1"/>
</dbReference>
<dbReference type="HAMAP" id="MF_00033">
    <property type="entry name" value="MurG"/>
    <property type="match status" value="1"/>
</dbReference>
<evidence type="ECO:0000256" key="1">
    <source>
        <dbReference type="ARBA" id="ARBA00022475"/>
    </source>
</evidence>
<dbReference type="PANTHER" id="PTHR21015">
    <property type="entry name" value="UDP-N-ACETYLGLUCOSAMINE--N-ACETYLMURAMYL-(PENTAPEPTIDE) PYROPHOSPHORYL-UNDECAPRENOL N-ACETYLGLUCOSAMINE TRANSFERASE 1"/>
    <property type="match status" value="1"/>
</dbReference>
<keyword evidence="9 10" id="KW-0961">Cell wall biogenesis/degradation</keyword>
<dbReference type="AlphaFoldDB" id="C7N4U7"/>
<proteinExistence type="inferred from homology"/>
<dbReference type="Gene3D" id="3.40.50.2000">
    <property type="entry name" value="Glycogen Phosphorylase B"/>
    <property type="match status" value="2"/>
</dbReference>
<dbReference type="PANTHER" id="PTHR21015:SF22">
    <property type="entry name" value="GLYCOSYLTRANSFERASE"/>
    <property type="match status" value="1"/>
</dbReference>
<comment type="function">
    <text evidence="10">Cell wall formation. Catalyzes the transfer of a GlcNAc subunit on undecaprenyl-pyrophosphoryl-MurNAc-pentapeptide (lipid intermediate I) to form undecaprenyl-pyrophosphoryl-MurNAc-(pentapeptide)GlcNAc (lipid intermediate II).</text>
</comment>
<dbReference type="GO" id="GO:0051991">
    <property type="term" value="F:UDP-N-acetyl-D-glucosamine:N-acetylmuramoyl-L-alanyl-D-glutamyl-meso-2,6-diaminopimelyl-D-alanyl-D-alanine-diphosphoundecaprenol 4-beta-N-acetylglucosaminlytransferase activity"/>
    <property type="evidence" value="ECO:0007669"/>
    <property type="project" value="RHEA"/>
</dbReference>
<evidence type="ECO:0000256" key="6">
    <source>
        <dbReference type="ARBA" id="ARBA00022984"/>
    </source>
</evidence>
<comment type="similarity">
    <text evidence="10">Belongs to the glycosyltransferase 28 family. MurG subfamily.</text>
</comment>
<dbReference type="NCBIfam" id="TIGR01133">
    <property type="entry name" value="murG"/>
    <property type="match status" value="1"/>
</dbReference>
<evidence type="ECO:0000313" key="13">
    <source>
        <dbReference type="EMBL" id="ACV21932.1"/>
    </source>
</evidence>
<name>C7N4U7_SLAHD</name>
<dbReference type="EC" id="2.4.1.227" evidence="10"/>
<dbReference type="InterPro" id="IPR007235">
    <property type="entry name" value="Glyco_trans_28_C"/>
</dbReference>
<dbReference type="UniPathway" id="UPA00219"/>
<evidence type="ECO:0000313" key="14">
    <source>
        <dbReference type="Proteomes" id="UP000002026"/>
    </source>
</evidence>
<keyword evidence="2 10" id="KW-0132">Cell division</keyword>
<dbReference type="GO" id="GO:0051301">
    <property type="term" value="P:cell division"/>
    <property type="evidence" value="ECO:0007669"/>
    <property type="project" value="UniProtKB-KW"/>
</dbReference>
<feature type="binding site" evidence="10">
    <location>
        <begin position="10"/>
        <end position="12"/>
    </location>
    <ligand>
        <name>UDP-N-acetyl-alpha-D-glucosamine</name>
        <dbReference type="ChEBI" id="CHEBI:57705"/>
    </ligand>
</feature>
<dbReference type="GO" id="GO:0009252">
    <property type="term" value="P:peptidoglycan biosynthetic process"/>
    <property type="evidence" value="ECO:0007669"/>
    <property type="project" value="UniProtKB-UniRule"/>
</dbReference>
<dbReference type="InterPro" id="IPR006009">
    <property type="entry name" value="GlcNAc_MurG"/>
</dbReference>
<keyword evidence="14" id="KW-1185">Reference proteome</keyword>
<dbReference type="EMBL" id="CP001684">
    <property type="protein sequence ID" value="ACV21932.1"/>
    <property type="molecule type" value="Genomic_DNA"/>
</dbReference>
<keyword evidence="8 10" id="KW-0131">Cell cycle</keyword>
<comment type="caution">
    <text evidence="10">Lacks conserved residue(s) required for the propagation of feature annotation.</text>
</comment>
<organism evidence="13 14">
    <name type="scientific">Slackia heliotrinireducens (strain ATCC 29202 / DSM 20476 / NCTC 11029 / RHS 1)</name>
    <name type="common">Peptococcus heliotrinreducens</name>
    <dbReference type="NCBI Taxonomy" id="471855"/>
    <lineage>
        <taxon>Bacteria</taxon>
        <taxon>Bacillati</taxon>
        <taxon>Actinomycetota</taxon>
        <taxon>Coriobacteriia</taxon>
        <taxon>Eggerthellales</taxon>
        <taxon>Eggerthellaceae</taxon>
        <taxon>Slackia</taxon>
    </lineage>
</organism>
<feature type="domain" description="Glycosyltransferase family 28 N-terminal" evidence="11">
    <location>
        <begin position="3"/>
        <end position="140"/>
    </location>
</feature>